<comment type="subcellular location">
    <subcellularLocation>
        <location evidence="6">Cytoplasm</location>
    </subcellularLocation>
</comment>
<keyword evidence="6" id="KW-0963">Cytoplasm</keyword>
<feature type="binding site" evidence="6">
    <location>
        <begin position="274"/>
        <end position="275"/>
    </location>
    <ligand>
        <name>carbamoyl phosphate</name>
        <dbReference type="ChEBI" id="CHEBI:58228"/>
    </ligand>
</feature>
<protein>
    <recommendedName>
        <fullName evidence="3 6">Ornithine carbamoyltransferase</fullName>
        <shortName evidence="6">OTCase</shortName>
        <ecNumber evidence="3 6">2.1.3.3</ecNumber>
    </recommendedName>
</protein>
<evidence type="ECO:0000313" key="10">
    <source>
        <dbReference type="Proteomes" id="UP001164244"/>
    </source>
</evidence>
<evidence type="ECO:0000256" key="6">
    <source>
        <dbReference type="HAMAP-Rule" id="MF_01109"/>
    </source>
</evidence>
<feature type="binding site" evidence="6">
    <location>
        <position position="108"/>
    </location>
    <ligand>
        <name>carbamoyl phosphate</name>
        <dbReference type="ChEBI" id="CHEBI:58228"/>
    </ligand>
</feature>
<dbReference type="EMBL" id="CP110418">
    <property type="protein sequence ID" value="UZG51947.1"/>
    <property type="molecule type" value="Genomic_DNA"/>
</dbReference>
<evidence type="ECO:0000256" key="5">
    <source>
        <dbReference type="ARBA" id="ARBA00048772"/>
    </source>
</evidence>
<comment type="similarity">
    <text evidence="2 6">Belongs to the aspartate/ornithine carbamoyltransferase superfamily. OTCase family.</text>
</comment>
<evidence type="ECO:0000256" key="4">
    <source>
        <dbReference type="ARBA" id="ARBA00022679"/>
    </source>
</evidence>
<reference evidence="9" key="1">
    <citation type="submission" date="2022-11" db="EMBL/GenBank/DDBJ databases">
        <title>Complete genome sequence of Veillonella rogosae KCOM 3468 isolated from human Subgingival dental plaque of Chronic peridontitis Lesion.</title>
        <authorList>
            <person name="Park S.-N."/>
            <person name="Lim Y.K."/>
            <person name="Kook J.-K."/>
        </authorList>
    </citation>
    <scope>NUCLEOTIDE SEQUENCE</scope>
    <source>
        <strain evidence="9">KCOM 3468</strain>
    </source>
</reference>
<dbReference type="InterPro" id="IPR002292">
    <property type="entry name" value="Orn/put_carbamltrans"/>
</dbReference>
<keyword evidence="4 6" id="KW-0808">Transferase</keyword>
<dbReference type="AlphaFoldDB" id="A0AA47AJ62"/>
<dbReference type="PANTHER" id="PTHR45753">
    <property type="entry name" value="ORNITHINE CARBAMOYLTRANSFERASE, MITOCHONDRIAL"/>
    <property type="match status" value="1"/>
</dbReference>
<evidence type="ECO:0000259" key="7">
    <source>
        <dbReference type="Pfam" id="PF00185"/>
    </source>
</evidence>
<dbReference type="InterPro" id="IPR006131">
    <property type="entry name" value="Asp_carbamoyltransf_Asp/Orn-bd"/>
</dbReference>
<evidence type="ECO:0000256" key="2">
    <source>
        <dbReference type="ARBA" id="ARBA00007805"/>
    </source>
</evidence>
<dbReference type="Proteomes" id="UP001164244">
    <property type="component" value="Chromosome"/>
</dbReference>
<feature type="binding site" evidence="6">
    <location>
        <begin position="135"/>
        <end position="138"/>
    </location>
    <ligand>
        <name>carbamoyl phosphate</name>
        <dbReference type="ChEBI" id="CHEBI:58228"/>
    </ligand>
</feature>
<evidence type="ECO:0000259" key="8">
    <source>
        <dbReference type="Pfam" id="PF02729"/>
    </source>
</evidence>
<dbReference type="GO" id="GO:0019240">
    <property type="term" value="P:citrulline biosynthetic process"/>
    <property type="evidence" value="ECO:0007669"/>
    <property type="project" value="TreeGrafter"/>
</dbReference>
<feature type="binding site" evidence="6">
    <location>
        <position position="319"/>
    </location>
    <ligand>
        <name>carbamoyl phosphate</name>
        <dbReference type="ChEBI" id="CHEBI:58228"/>
    </ligand>
</feature>
<dbReference type="PANTHER" id="PTHR45753:SF2">
    <property type="entry name" value="ORNITHINE CARBAMOYLTRANSFERASE"/>
    <property type="match status" value="1"/>
</dbReference>
<dbReference type="PROSITE" id="PS00097">
    <property type="entry name" value="CARBAMOYLTRANSFERASE"/>
    <property type="match status" value="1"/>
</dbReference>
<evidence type="ECO:0000313" key="9">
    <source>
        <dbReference type="EMBL" id="UZG51947.1"/>
    </source>
</evidence>
<feature type="binding site" evidence="6">
    <location>
        <position position="84"/>
    </location>
    <ligand>
        <name>carbamoyl phosphate</name>
        <dbReference type="ChEBI" id="CHEBI:58228"/>
    </ligand>
</feature>
<feature type="binding site" evidence="6">
    <location>
        <begin position="57"/>
        <end position="60"/>
    </location>
    <ligand>
        <name>carbamoyl phosphate</name>
        <dbReference type="ChEBI" id="CHEBI:58228"/>
    </ligand>
</feature>
<dbReference type="Pfam" id="PF00185">
    <property type="entry name" value="OTCace"/>
    <property type="match status" value="1"/>
</dbReference>
<accession>A0AA47AJ62</accession>
<proteinExistence type="inferred from homology"/>
<organism evidence="9 10">
    <name type="scientific">Veillonella rogosae</name>
    <dbReference type="NCBI Taxonomy" id="423477"/>
    <lineage>
        <taxon>Bacteria</taxon>
        <taxon>Bacillati</taxon>
        <taxon>Bacillota</taxon>
        <taxon>Negativicutes</taxon>
        <taxon>Veillonellales</taxon>
        <taxon>Veillonellaceae</taxon>
        <taxon>Veillonella</taxon>
    </lineage>
</organism>
<comment type="catalytic activity">
    <reaction evidence="5 6">
        <text>carbamoyl phosphate + L-ornithine = L-citrulline + phosphate + H(+)</text>
        <dbReference type="Rhea" id="RHEA:19513"/>
        <dbReference type="ChEBI" id="CHEBI:15378"/>
        <dbReference type="ChEBI" id="CHEBI:43474"/>
        <dbReference type="ChEBI" id="CHEBI:46911"/>
        <dbReference type="ChEBI" id="CHEBI:57743"/>
        <dbReference type="ChEBI" id="CHEBI:58228"/>
        <dbReference type="EC" id="2.1.3.3"/>
    </reaction>
</comment>
<name>A0AA47AJ62_9FIRM</name>
<dbReference type="Gene3D" id="3.40.50.1370">
    <property type="entry name" value="Aspartate/ornithine carbamoyltransferase"/>
    <property type="match status" value="2"/>
</dbReference>
<dbReference type="SUPFAM" id="SSF53671">
    <property type="entry name" value="Aspartate/ornithine carbamoyltransferase"/>
    <property type="match status" value="1"/>
</dbReference>
<dbReference type="HAMAP" id="MF_01109">
    <property type="entry name" value="OTCase"/>
    <property type="match status" value="1"/>
</dbReference>
<dbReference type="InterPro" id="IPR024904">
    <property type="entry name" value="OTCase_ArgI"/>
</dbReference>
<dbReference type="NCBIfam" id="NF003286">
    <property type="entry name" value="PRK04284.1"/>
    <property type="match status" value="1"/>
</dbReference>
<feature type="binding site" evidence="6">
    <location>
        <position position="168"/>
    </location>
    <ligand>
        <name>L-ornithine</name>
        <dbReference type="ChEBI" id="CHEBI:46911"/>
    </ligand>
</feature>
<dbReference type="InterPro" id="IPR006132">
    <property type="entry name" value="Asp/Orn_carbamoyltranf_P-bd"/>
</dbReference>
<dbReference type="KEGG" id="vrg:OKW85_02750"/>
<dbReference type="Pfam" id="PF02729">
    <property type="entry name" value="OTCace_N"/>
    <property type="match status" value="1"/>
</dbReference>
<feature type="domain" description="Aspartate/ornithine carbamoyltransferase Asp/Orn-binding" evidence="7">
    <location>
        <begin position="156"/>
        <end position="329"/>
    </location>
</feature>
<sequence length="337" mass="37734">MMKSLQHTSFKTMLQYTPEEIKYFLNLAAKLKADKKAGKEIKTLEGKNFVLIFEKDSTRTRCAFEVGAADQGAQTTYLGPTGSQMNKKESLKDTARVLGSMYDAIEFRGFAQEDVDTLAEYSGVPIWNGLTDMDHPTQTLANFLTLQENIDKPLNEISYAYVGHGQSNMCNALMSGAAKMGMDFRLIGPKQYWPAGPFYEECLKVAKETGATITCTDNVAEGVKGLDVIYTGVWVTMGDTYDMWEERINTFKPFQVNAEMMALTGNPNTKFCHCLPAFHNTETQVGKDIFERFGMNGIEVTEEVFESPNSLAFQEAENRLHTIKAVMVATFSDYPMK</sequence>
<dbReference type="GO" id="GO:0005737">
    <property type="term" value="C:cytoplasm"/>
    <property type="evidence" value="ECO:0007669"/>
    <property type="project" value="UniProtKB-SubCell"/>
</dbReference>
<comment type="caution">
    <text evidence="6">Lacks conserved residue(s) required for the propagation of feature annotation.</text>
</comment>
<dbReference type="NCBIfam" id="TIGR00658">
    <property type="entry name" value="orni_carb_tr"/>
    <property type="match status" value="1"/>
</dbReference>
<evidence type="ECO:0000256" key="3">
    <source>
        <dbReference type="ARBA" id="ARBA00013007"/>
    </source>
</evidence>
<dbReference type="InterPro" id="IPR036901">
    <property type="entry name" value="Asp/Orn_carbamoylTrfase_sf"/>
</dbReference>
<feature type="domain" description="Aspartate/ornithine carbamoyltransferase carbamoyl-P binding" evidence="8">
    <location>
        <begin position="10"/>
        <end position="148"/>
    </location>
</feature>
<evidence type="ECO:0000256" key="1">
    <source>
        <dbReference type="ARBA" id="ARBA00003822"/>
    </source>
</evidence>
<dbReference type="GO" id="GO:0004585">
    <property type="term" value="F:ornithine carbamoyltransferase activity"/>
    <property type="evidence" value="ECO:0007669"/>
    <property type="project" value="UniProtKB-UniRule"/>
</dbReference>
<dbReference type="EC" id="2.1.3.3" evidence="3 6"/>
<dbReference type="InterPro" id="IPR006130">
    <property type="entry name" value="Asp/Orn_carbamoylTrfase"/>
</dbReference>
<dbReference type="PRINTS" id="PR00100">
    <property type="entry name" value="AOTCASE"/>
</dbReference>
<dbReference type="PRINTS" id="PR00102">
    <property type="entry name" value="OTCASE"/>
</dbReference>
<dbReference type="GO" id="GO:0016597">
    <property type="term" value="F:amino acid binding"/>
    <property type="evidence" value="ECO:0007669"/>
    <property type="project" value="InterPro"/>
</dbReference>
<comment type="function">
    <text evidence="1">Reversibly catalyzes the transfer of the carbamoyl group from carbamoyl phosphate (CP) to the N(epsilon) atom of ornithine (ORN) to produce L-citrulline.</text>
</comment>
<gene>
    <name evidence="9" type="primary">argF</name>
    <name evidence="9" type="ORF">OKW85_02750</name>
</gene>
<dbReference type="GO" id="GO:0042450">
    <property type="term" value="P:L-arginine biosynthetic process via ornithine"/>
    <property type="evidence" value="ECO:0007669"/>
    <property type="project" value="UniProtKB-UniRule"/>
</dbReference>